<dbReference type="GO" id="GO:0000107">
    <property type="term" value="F:imidazoleglycerol-phosphate synthase activity"/>
    <property type="evidence" value="ECO:0007669"/>
    <property type="project" value="InterPro"/>
</dbReference>
<dbReference type="eggNOG" id="COG0107">
    <property type="taxonomic scope" value="Bacteria"/>
</dbReference>
<evidence type="ECO:0000256" key="3">
    <source>
        <dbReference type="ARBA" id="ARBA00011152"/>
    </source>
</evidence>
<evidence type="ECO:0000256" key="4">
    <source>
        <dbReference type="ARBA" id="ARBA00012809"/>
    </source>
</evidence>
<keyword evidence="5" id="KW-0963">Cytoplasm</keyword>
<dbReference type="GO" id="GO:0016829">
    <property type="term" value="F:lyase activity"/>
    <property type="evidence" value="ECO:0007669"/>
    <property type="project" value="UniProtKB-KW"/>
</dbReference>
<dbReference type="InterPro" id="IPR013785">
    <property type="entry name" value="Aldolase_TIM"/>
</dbReference>
<evidence type="ECO:0000256" key="12">
    <source>
        <dbReference type="RuleBase" id="RU003657"/>
    </source>
</evidence>
<evidence type="ECO:0000256" key="11">
    <source>
        <dbReference type="ARBA" id="ARBA00047838"/>
    </source>
</evidence>
<dbReference type="CDD" id="cd04731">
    <property type="entry name" value="HisF"/>
    <property type="match status" value="1"/>
</dbReference>
<reference evidence="14" key="1">
    <citation type="journal article" date="2014" name="Genome Announc.">
        <title>Complete Genome Sequence of Campylobacter iguaniorum Strain 1485ET, Isolated from a Bearded Dragon (Pogona vitticeps).</title>
        <authorList>
            <person name="Gilbert M.J."/>
            <person name="Miller W.G."/>
            <person name="Yee E."/>
            <person name="Kik M."/>
            <person name="Wagenaar J.A."/>
            <person name="Duim B."/>
        </authorList>
    </citation>
    <scope>NUCLEOTIDE SEQUENCE [LARGE SCALE GENOMIC DNA]</scope>
    <source>
        <strain evidence="14">1485E</strain>
    </source>
</reference>
<comment type="catalytic activity">
    <reaction evidence="11">
        <text>5-[(5-phospho-1-deoxy-D-ribulos-1-ylimino)methylamino]-1-(5-phospho-beta-D-ribosyl)imidazole-4-carboxamide + L-glutamine = D-erythro-1-(imidazol-4-yl)glycerol 3-phosphate + 5-amino-1-(5-phospho-beta-D-ribosyl)imidazole-4-carboxamide + L-glutamate + H(+)</text>
        <dbReference type="Rhea" id="RHEA:24793"/>
        <dbReference type="ChEBI" id="CHEBI:15378"/>
        <dbReference type="ChEBI" id="CHEBI:29985"/>
        <dbReference type="ChEBI" id="CHEBI:58278"/>
        <dbReference type="ChEBI" id="CHEBI:58359"/>
        <dbReference type="ChEBI" id="CHEBI:58475"/>
        <dbReference type="ChEBI" id="CHEBI:58525"/>
        <dbReference type="EC" id="4.3.2.10"/>
    </reaction>
</comment>
<evidence type="ECO:0000256" key="10">
    <source>
        <dbReference type="ARBA" id="ARBA00030264"/>
    </source>
</evidence>
<keyword evidence="6 12" id="KW-0028">Amino-acid biosynthesis</keyword>
<evidence type="ECO:0000256" key="6">
    <source>
        <dbReference type="ARBA" id="ARBA00022605"/>
    </source>
</evidence>
<name>A0A076FDN4_9BACT</name>
<dbReference type="PANTHER" id="PTHR21235">
    <property type="entry name" value="IMIDAZOLE GLYCEROL PHOSPHATE SYNTHASE SUBUNIT HISF/H IGP SYNTHASE SUBUNIT HISF/H"/>
    <property type="match status" value="1"/>
</dbReference>
<keyword evidence="7 12" id="KW-0368">Histidine biosynthesis</keyword>
<dbReference type="GO" id="GO:0000105">
    <property type="term" value="P:L-histidine biosynthetic process"/>
    <property type="evidence" value="ECO:0007669"/>
    <property type="project" value="UniProtKB-UniPathway"/>
</dbReference>
<accession>A0A076FDN4</accession>
<dbReference type="KEGG" id="caj:CIG1485E_0039"/>
<dbReference type="Pfam" id="PF00977">
    <property type="entry name" value="His_biosynth"/>
    <property type="match status" value="1"/>
</dbReference>
<keyword evidence="8" id="KW-0456">Lyase</keyword>
<comment type="pathway">
    <text evidence="1">Amino-acid biosynthesis; L-histidine biosynthesis; L-histidine from 5-phospho-alpha-D-ribose 1-diphosphate: step 5/9.</text>
</comment>
<evidence type="ECO:0000256" key="5">
    <source>
        <dbReference type="ARBA" id="ARBA00022490"/>
    </source>
</evidence>
<dbReference type="InterPro" id="IPR006062">
    <property type="entry name" value="His_biosynth"/>
</dbReference>
<dbReference type="RefSeq" id="WP_038452465.1">
    <property type="nucleotide sequence ID" value="NZ_CP009043.1"/>
</dbReference>
<dbReference type="HOGENOM" id="CLU_048577_4_0_7"/>
<protein>
    <recommendedName>
        <fullName evidence="4">imidazole glycerol-phosphate synthase</fullName>
        <ecNumber evidence="4">4.3.2.10</ecNumber>
    </recommendedName>
    <alternativeName>
        <fullName evidence="10">IGP synthase cyclase subunit</fullName>
    </alternativeName>
</protein>
<gene>
    <name evidence="13" type="ORF">CIG1485E_0039</name>
</gene>
<evidence type="ECO:0000256" key="2">
    <source>
        <dbReference type="ARBA" id="ARBA00009667"/>
    </source>
</evidence>
<evidence type="ECO:0000313" key="14">
    <source>
        <dbReference type="Proteomes" id="UP000028486"/>
    </source>
</evidence>
<keyword evidence="14" id="KW-1185">Reference proteome</keyword>
<dbReference type="InterPro" id="IPR050064">
    <property type="entry name" value="IGPS_HisA/HisF"/>
</dbReference>
<dbReference type="UniPathway" id="UPA00031">
    <property type="reaction ID" value="UER00010"/>
</dbReference>
<dbReference type="Proteomes" id="UP000028486">
    <property type="component" value="Chromosome"/>
</dbReference>
<evidence type="ECO:0000256" key="7">
    <source>
        <dbReference type="ARBA" id="ARBA00023102"/>
    </source>
</evidence>
<evidence type="ECO:0000256" key="9">
    <source>
        <dbReference type="ARBA" id="ARBA00025475"/>
    </source>
</evidence>
<dbReference type="AlphaFoldDB" id="A0A076FDN4"/>
<evidence type="ECO:0000313" key="13">
    <source>
        <dbReference type="EMBL" id="AII13919.1"/>
    </source>
</evidence>
<comment type="function">
    <text evidence="9">IGPS catalyzes the conversion of PRFAR and glutamine to IGP, AICAR and glutamate. The HisF subunit catalyzes the cyclization activity that produces IGP and AICAR from PRFAR using the ammonia provided by the HisH subunit.</text>
</comment>
<dbReference type="InterPro" id="IPR011060">
    <property type="entry name" value="RibuloseP-bd_barrel"/>
</dbReference>
<dbReference type="EC" id="4.3.2.10" evidence="4"/>
<comment type="similarity">
    <text evidence="2 12">Belongs to the HisA/HisF family.</text>
</comment>
<dbReference type="EMBL" id="CP009043">
    <property type="protein sequence ID" value="AII13919.1"/>
    <property type="molecule type" value="Genomic_DNA"/>
</dbReference>
<dbReference type="OrthoDB" id="9781903at2"/>
<comment type="subunit">
    <text evidence="3">Heterodimer of HisH and HisF.</text>
</comment>
<dbReference type="Gene3D" id="3.20.20.70">
    <property type="entry name" value="Aldolase class I"/>
    <property type="match status" value="1"/>
</dbReference>
<evidence type="ECO:0000256" key="1">
    <source>
        <dbReference type="ARBA" id="ARBA00005091"/>
    </source>
</evidence>
<evidence type="ECO:0000256" key="8">
    <source>
        <dbReference type="ARBA" id="ARBA00023239"/>
    </source>
</evidence>
<dbReference type="PANTHER" id="PTHR21235:SF2">
    <property type="entry name" value="IMIDAZOLE GLYCEROL PHOSPHATE SYNTHASE HISHF"/>
    <property type="match status" value="1"/>
</dbReference>
<dbReference type="SUPFAM" id="SSF51366">
    <property type="entry name" value="Ribulose-phoshate binding barrel"/>
    <property type="match status" value="1"/>
</dbReference>
<sequence length="251" mass="27859">MRTRIIAKLDVKPPYVVKPVYFDGLRKIGLSSMLAKKYYEQGADEIVYIDIVASLYQREIILSDIKQTANEILVPFAIGGGVTSIDDISSIFRSGGDKVIINTYAIQNNPQIINQASEIFGNQSIIINIEAKKWDNWYECYSDGGKIQTGKNVISWVKEVEQRGAGEIILQSVDNDGIQKGFNKELAKMVVDAVNIPVIVASGAGSLEDIYNLITYANPSGVAISSVLHYNKYTINDIKDYLSKHGIEVFR</sequence>
<dbReference type="InterPro" id="IPR004651">
    <property type="entry name" value="HisF"/>
</dbReference>
<organism evidence="13 14">
    <name type="scientific">Campylobacter iguaniorum</name>
    <dbReference type="NCBI Taxonomy" id="1244531"/>
    <lineage>
        <taxon>Bacteria</taxon>
        <taxon>Pseudomonadati</taxon>
        <taxon>Campylobacterota</taxon>
        <taxon>Epsilonproteobacteria</taxon>
        <taxon>Campylobacterales</taxon>
        <taxon>Campylobacteraceae</taxon>
        <taxon>Campylobacter</taxon>
    </lineage>
</organism>
<proteinExistence type="inferred from homology"/>